<comment type="caution">
    <text evidence="4">The sequence shown here is derived from an EMBL/GenBank/DDBJ whole genome shotgun (WGS) entry which is preliminary data.</text>
</comment>
<name>A0ABU7XCH2_9HYPH</name>
<sequence>MIDLAVKFSPLTAADEPHIEKLDERAFGPGRYARTAYRLREGVDPDRSLSFVARVGTLLVGANRMTSILIGGAPALLLGPLTVEPAFRSQGVGETLVKYSLDAAREAGHGLVLLVGDEDYYARLGFARVPRGKIAMPGPVDPDRLLYCELRPGAFAAASGKMRRL</sequence>
<evidence type="ECO:0000256" key="2">
    <source>
        <dbReference type="ARBA" id="ARBA00023315"/>
    </source>
</evidence>
<dbReference type="EMBL" id="JAZHYN010000002">
    <property type="protein sequence ID" value="MEF3365088.1"/>
    <property type="molecule type" value="Genomic_DNA"/>
</dbReference>
<accession>A0ABU7XCH2</accession>
<dbReference type="GO" id="GO:0016746">
    <property type="term" value="F:acyltransferase activity"/>
    <property type="evidence" value="ECO:0007669"/>
    <property type="project" value="UniProtKB-KW"/>
</dbReference>
<dbReference type="SUPFAM" id="SSF55729">
    <property type="entry name" value="Acyl-CoA N-acyltransferases (Nat)"/>
    <property type="match status" value="1"/>
</dbReference>
<dbReference type="InterPro" id="IPR016181">
    <property type="entry name" value="Acyl_CoA_acyltransferase"/>
</dbReference>
<dbReference type="Gene3D" id="3.40.630.30">
    <property type="match status" value="1"/>
</dbReference>
<organism evidence="4 5">
    <name type="scientific">Methylocystis borbori</name>
    <dbReference type="NCBI Taxonomy" id="3118750"/>
    <lineage>
        <taxon>Bacteria</taxon>
        <taxon>Pseudomonadati</taxon>
        <taxon>Pseudomonadota</taxon>
        <taxon>Alphaproteobacteria</taxon>
        <taxon>Hyphomicrobiales</taxon>
        <taxon>Methylocystaceae</taxon>
        <taxon>Methylocystis</taxon>
    </lineage>
</organism>
<dbReference type="RefSeq" id="WP_332079992.1">
    <property type="nucleotide sequence ID" value="NZ_JAZHYN010000002.1"/>
</dbReference>
<reference evidence="4 5" key="1">
    <citation type="submission" date="2024-02" db="EMBL/GenBank/DDBJ databases">
        <authorList>
            <person name="Grouzdev D."/>
        </authorList>
    </citation>
    <scope>NUCLEOTIDE SEQUENCE [LARGE SCALE GENOMIC DNA]</scope>
    <source>
        <strain evidence="4 5">9N</strain>
    </source>
</reference>
<dbReference type="InterPro" id="IPR050832">
    <property type="entry name" value="Bact_Acetyltransf"/>
</dbReference>
<evidence type="ECO:0000313" key="4">
    <source>
        <dbReference type="EMBL" id="MEF3365088.1"/>
    </source>
</evidence>
<dbReference type="EC" id="2.3.1.-" evidence="4"/>
<dbReference type="CDD" id="cd04301">
    <property type="entry name" value="NAT_SF"/>
    <property type="match status" value="1"/>
</dbReference>
<dbReference type="Proteomes" id="UP001350748">
    <property type="component" value="Unassembled WGS sequence"/>
</dbReference>
<dbReference type="Pfam" id="PF13508">
    <property type="entry name" value="Acetyltransf_7"/>
    <property type="match status" value="1"/>
</dbReference>
<dbReference type="PROSITE" id="PS51186">
    <property type="entry name" value="GNAT"/>
    <property type="match status" value="1"/>
</dbReference>
<dbReference type="InterPro" id="IPR000182">
    <property type="entry name" value="GNAT_dom"/>
</dbReference>
<proteinExistence type="predicted"/>
<feature type="domain" description="N-acetyltransferase" evidence="3">
    <location>
        <begin position="6"/>
        <end position="151"/>
    </location>
</feature>
<dbReference type="PANTHER" id="PTHR43877:SF1">
    <property type="entry name" value="ACETYLTRANSFERASE"/>
    <property type="match status" value="1"/>
</dbReference>
<dbReference type="PANTHER" id="PTHR43877">
    <property type="entry name" value="AMINOALKYLPHOSPHONATE N-ACETYLTRANSFERASE-RELATED-RELATED"/>
    <property type="match status" value="1"/>
</dbReference>
<keyword evidence="2 4" id="KW-0012">Acyltransferase</keyword>
<gene>
    <name evidence="4" type="ORF">V3H18_00915</name>
</gene>
<keyword evidence="1 4" id="KW-0808">Transferase</keyword>
<protein>
    <submittedName>
        <fullName evidence="4">N-acetyltransferase</fullName>
        <ecNumber evidence="4">2.3.1.-</ecNumber>
    </submittedName>
</protein>
<evidence type="ECO:0000259" key="3">
    <source>
        <dbReference type="PROSITE" id="PS51186"/>
    </source>
</evidence>
<keyword evidence="5" id="KW-1185">Reference proteome</keyword>
<evidence type="ECO:0000256" key="1">
    <source>
        <dbReference type="ARBA" id="ARBA00022679"/>
    </source>
</evidence>
<evidence type="ECO:0000313" key="5">
    <source>
        <dbReference type="Proteomes" id="UP001350748"/>
    </source>
</evidence>